<keyword evidence="2 6" id="KW-0812">Transmembrane</keyword>
<dbReference type="Proteomes" id="UP001144323">
    <property type="component" value="Unassembled WGS sequence"/>
</dbReference>
<keyword evidence="4 6" id="KW-0472">Membrane</keyword>
<evidence type="ECO:0000256" key="2">
    <source>
        <dbReference type="ARBA" id="ARBA00022692"/>
    </source>
</evidence>
<evidence type="ECO:0000256" key="1">
    <source>
        <dbReference type="ARBA" id="ARBA00004141"/>
    </source>
</evidence>
<evidence type="ECO:0000256" key="5">
    <source>
        <dbReference type="SAM" id="MobiDB-lite"/>
    </source>
</evidence>
<feature type="transmembrane region" description="Helical" evidence="6">
    <location>
        <begin position="45"/>
        <end position="64"/>
    </location>
</feature>
<feature type="transmembrane region" description="Helical" evidence="6">
    <location>
        <begin position="353"/>
        <end position="375"/>
    </location>
</feature>
<organism evidence="8 9">
    <name type="scientific">Methylocystis echinoides</name>
    <dbReference type="NCBI Taxonomy" id="29468"/>
    <lineage>
        <taxon>Bacteria</taxon>
        <taxon>Pseudomonadati</taxon>
        <taxon>Pseudomonadota</taxon>
        <taxon>Alphaproteobacteria</taxon>
        <taxon>Hyphomicrobiales</taxon>
        <taxon>Methylocystaceae</taxon>
        <taxon>Methylocystis</taxon>
    </lineage>
</organism>
<dbReference type="Pfam" id="PF13466">
    <property type="entry name" value="STAS_2"/>
    <property type="match status" value="1"/>
</dbReference>
<proteinExistence type="predicted"/>
<dbReference type="AlphaFoldDB" id="A0A9W6GZ26"/>
<feature type="transmembrane region" description="Helical" evidence="6">
    <location>
        <begin position="298"/>
        <end position="317"/>
    </location>
</feature>
<evidence type="ECO:0000256" key="6">
    <source>
        <dbReference type="SAM" id="Phobius"/>
    </source>
</evidence>
<dbReference type="Gene3D" id="3.30.750.24">
    <property type="entry name" value="STAS domain"/>
    <property type="match status" value="1"/>
</dbReference>
<dbReference type="PANTHER" id="PTHR11814">
    <property type="entry name" value="SULFATE TRANSPORTER"/>
    <property type="match status" value="1"/>
</dbReference>
<dbReference type="RefSeq" id="WP_281806291.1">
    <property type="nucleotide sequence ID" value="NZ_BSEC01000003.1"/>
</dbReference>
<feature type="domain" description="STAS" evidence="7">
    <location>
        <begin position="424"/>
        <end position="498"/>
    </location>
</feature>
<dbReference type="GO" id="GO:0016020">
    <property type="term" value="C:membrane"/>
    <property type="evidence" value="ECO:0007669"/>
    <property type="project" value="UniProtKB-SubCell"/>
</dbReference>
<dbReference type="GO" id="GO:0055085">
    <property type="term" value="P:transmembrane transport"/>
    <property type="evidence" value="ECO:0007669"/>
    <property type="project" value="InterPro"/>
</dbReference>
<dbReference type="InterPro" id="IPR011547">
    <property type="entry name" value="SLC26A/SulP_dom"/>
</dbReference>
<evidence type="ECO:0000313" key="9">
    <source>
        <dbReference type="Proteomes" id="UP001144323"/>
    </source>
</evidence>
<comment type="subcellular location">
    <subcellularLocation>
        <location evidence="1">Membrane</location>
        <topology evidence="1">Multi-pass membrane protein</topology>
    </subcellularLocation>
</comment>
<feature type="transmembrane region" description="Helical" evidence="6">
    <location>
        <begin position="180"/>
        <end position="198"/>
    </location>
</feature>
<feature type="transmembrane region" description="Helical" evidence="6">
    <location>
        <begin position="93"/>
        <end position="111"/>
    </location>
</feature>
<dbReference type="PROSITE" id="PS50801">
    <property type="entry name" value="STAS"/>
    <property type="match status" value="1"/>
</dbReference>
<feature type="transmembrane region" description="Helical" evidence="6">
    <location>
        <begin position="123"/>
        <end position="144"/>
    </location>
</feature>
<feature type="transmembrane region" description="Helical" evidence="6">
    <location>
        <begin position="387"/>
        <end position="419"/>
    </location>
</feature>
<keyword evidence="3 6" id="KW-1133">Transmembrane helix</keyword>
<feature type="transmembrane region" description="Helical" evidence="6">
    <location>
        <begin position="18"/>
        <end position="39"/>
    </location>
</feature>
<dbReference type="InterPro" id="IPR036513">
    <property type="entry name" value="STAS_dom_sf"/>
</dbReference>
<name>A0A9W6GZ26_9HYPH</name>
<dbReference type="SUPFAM" id="SSF52091">
    <property type="entry name" value="SpoIIaa-like"/>
    <property type="match status" value="1"/>
</dbReference>
<feature type="compositionally biased region" description="Basic and acidic residues" evidence="5">
    <location>
        <begin position="516"/>
        <end position="528"/>
    </location>
</feature>
<evidence type="ECO:0000256" key="3">
    <source>
        <dbReference type="ARBA" id="ARBA00022989"/>
    </source>
</evidence>
<dbReference type="Pfam" id="PF00916">
    <property type="entry name" value="Sulfate_transp"/>
    <property type="match status" value="1"/>
</dbReference>
<evidence type="ECO:0000259" key="7">
    <source>
        <dbReference type="PROSITE" id="PS50801"/>
    </source>
</evidence>
<reference evidence="8" key="1">
    <citation type="journal article" date="2023" name="Int. J. Syst. Evol. Microbiol.">
        <title>Methylocystis iwaonis sp. nov., a type II methane-oxidizing bacterium from surface soil of a rice paddy field in Japan, and emended description of the genus Methylocystis (ex Whittenbury et al. 1970) Bowman et al. 1993.</title>
        <authorList>
            <person name="Kaise H."/>
            <person name="Sawadogo J.B."/>
            <person name="Alam M.S."/>
            <person name="Ueno C."/>
            <person name="Dianou D."/>
            <person name="Shinjo R."/>
            <person name="Asakawa S."/>
        </authorList>
    </citation>
    <scope>NUCLEOTIDE SEQUENCE</scope>
    <source>
        <strain evidence="8">LMG27198</strain>
    </source>
</reference>
<evidence type="ECO:0000313" key="8">
    <source>
        <dbReference type="EMBL" id="GLI95475.1"/>
    </source>
</evidence>
<feature type="transmembrane region" description="Helical" evidence="6">
    <location>
        <begin position="204"/>
        <end position="223"/>
    </location>
</feature>
<gene>
    <name evidence="8" type="primary">ychM_2</name>
    <name evidence="8" type="ORF">LMG27198_44670</name>
</gene>
<feature type="region of interest" description="Disordered" evidence="5">
    <location>
        <begin position="514"/>
        <end position="540"/>
    </location>
</feature>
<feature type="transmembrane region" description="Helical" evidence="6">
    <location>
        <begin position="254"/>
        <end position="278"/>
    </location>
</feature>
<dbReference type="InterPro" id="IPR058548">
    <property type="entry name" value="MlaB-like_STAS"/>
</dbReference>
<keyword evidence="9" id="KW-1185">Reference proteome</keyword>
<sequence>MLVPSAIQSRLVSIKEDVFASFVVVLVALPLSMGLALVAGYSFESAAAVGLISGVIGGVVVGLLSGCSLQVSGAANGAAVMAAVFIRDLGFEAFALVVVLSGLIQIAAGALRFGPVFRAVSPALIQGMLAGIGLLIFASQFHVMVDDTPPGVGREFSGVVNLWSLPAAIWKGVSMDAHRSAALLGMLTISVILLWPRIAPKRLAFLPAPLLGVGLATFAAWLFGADIKFVPAPDDLLAAISPPSPQSFLRLGEVGLWLVAFSLAFVSGVESLLTATAVDTMQRRTPRTRYNRELVAQGAGNVLCGALGVLPISGVIVRSSANVAAGGRTRLSTILHGVWILLLITLAPDVLRLIPVASLAAVLVYAGLSLIKFGFLRFLWREDRIELGIYAATLVTVVATDVLTGIAVGVGLAIAHLFYTFSHLHITIEESNGMAVIRLEGAATFIRLPTLAAAFEQLPHGARVHLQVHELSYIDHACLDLLASWEKDLRADDGELVLDWDALNGLFRERNRRNGAKGEKLRKDRGNEEPIADVGLRPAE</sequence>
<dbReference type="InterPro" id="IPR002645">
    <property type="entry name" value="STAS_dom"/>
</dbReference>
<accession>A0A9W6GZ26</accession>
<dbReference type="EMBL" id="BSEC01000003">
    <property type="protein sequence ID" value="GLI95475.1"/>
    <property type="molecule type" value="Genomic_DNA"/>
</dbReference>
<evidence type="ECO:0000256" key="4">
    <source>
        <dbReference type="ARBA" id="ARBA00023136"/>
    </source>
</evidence>
<protein>
    <submittedName>
        <fullName evidence="8">Sulfate transporter</fullName>
    </submittedName>
</protein>
<comment type="caution">
    <text evidence="8">The sequence shown here is derived from an EMBL/GenBank/DDBJ whole genome shotgun (WGS) entry which is preliminary data.</text>
</comment>
<dbReference type="InterPro" id="IPR001902">
    <property type="entry name" value="SLC26A/SulP_fam"/>
</dbReference>